<dbReference type="Gene3D" id="3.30.565.10">
    <property type="entry name" value="Histidine kinase-like ATPase, C-terminal domain"/>
    <property type="match status" value="1"/>
</dbReference>
<dbReference type="InterPro" id="IPR004358">
    <property type="entry name" value="Sig_transdc_His_kin-like_C"/>
</dbReference>
<dbReference type="PROSITE" id="PS50112">
    <property type="entry name" value="PAS"/>
    <property type="match status" value="2"/>
</dbReference>
<gene>
    <name evidence="9" type="ORF">SAMN03080594_103348</name>
</gene>
<dbReference type="PANTHER" id="PTHR43304">
    <property type="entry name" value="PHYTOCHROME-LIKE PROTEIN CPH1"/>
    <property type="match status" value="1"/>
</dbReference>
<dbReference type="GO" id="GO:0004673">
    <property type="term" value="F:protein histidine kinase activity"/>
    <property type="evidence" value="ECO:0007669"/>
    <property type="project" value="UniProtKB-EC"/>
</dbReference>
<dbReference type="OrthoDB" id="5522855at2"/>
<dbReference type="EMBL" id="FQUX01000003">
    <property type="protein sequence ID" value="SHF32405.1"/>
    <property type="molecule type" value="Genomic_DNA"/>
</dbReference>
<dbReference type="InterPro" id="IPR052162">
    <property type="entry name" value="Sensor_kinase/Photoreceptor"/>
</dbReference>
<evidence type="ECO:0000259" key="6">
    <source>
        <dbReference type="PROSITE" id="PS50109"/>
    </source>
</evidence>
<evidence type="ECO:0000256" key="3">
    <source>
        <dbReference type="ARBA" id="ARBA00022553"/>
    </source>
</evidence>
<dbReference type="CDD" id="cd00130">
    <property type="entry name" value="PAS"/>
    <property type="match status" value="5"/>
</dbReference>
<dbReference type="Gene3D" id="1.10.287.130">
    <property type="match status" value="1"/>
</dbReference>
<dbReference type="Pfam" id="PF13426">
    <property type="entry name" value="PAS_9"/>
    <property type="match status" value="3"/>
</dbReference>
<evidence type="ECO:0000259" key="8">
    <source>
        <dbReference type="PROSITE" id="PS50113"/>
    </source>
</evidence>
<dbReference type="SUPFAM" id="SSF55874">
    <property type="entry name" value="ATPase domain of HSP90 chaperone/DNA topoisomerase II/histidine kinase"/>
    <property type="match status" value="1"/>
</dbReference>
<keyword evidence="5" id="KW-0418">Kinase</keyword>
<dbReference type="InterPro" id="IPR005467">
    <property type="entry name" value="His_kinase_dom"/>
</dbReference>
<dbReference type="Pfam" id="PF08448">
    <property type="entry name" value="PAS_4"/>
    <property type="match status" value="1"/>
</dbReference>
<dbReference type="InterPro" id="IPR035965">
    <property type="entry name" value="PAS-like_dom_sf"/>
</dbReference>
<sequence length="880" mass="99712">MSTKDSELSEQYNKIFIEQAPTAIAMLDKDMRYIAVSQRWITDYKMEDKEIIGRSHYELFPEIGEDWKANHQKCLKGAIDICEEAPFKRADGTIQWIYWDVRPWYVSEGKIGGLLMHTGDITPQKEREKERARMIQILDKTNEVARIGTWEVNLSTNEVYWSKMVCEIHEVPENYRPQLETAINFYKEGESRETIQRVVNEAMLTGQPYDVEVELVTAKGTSLWTRAIGSGEFEDGKCVGLFGIFQDINEGKLAEQALSNANAELKAIFNSKSVAIITTNEKGIINHFNHGAEYLLGYSTSEIIGTQIPSLFAKMEEVERFRQDLSQKYGKDPLKGLAENNEFDVREWTYIKKDGSKITVQVTISAIKDTHGEITGSLTVASDITAIKNAEIELLRKNQVLNFAERLSMIGNWQWNTITNEVTWSSNLYKIFNVDIETRLTYDTYFSFVHPEDKEMVTNHVQYSLEEKKFPDLLHRIKLRNGTVKNIQLLAEIMTNDAGEVIELVGTCQDVTEQRLEEIKFRGLLESAPDAMVIVNEAGKINMINKQAEKLFGYSAKELKGKSVEILIPEAYSAKHPGHRAGFFANPKTRHMGEGRELFAINKKGKLIPIQISLSPLKTKEGVLVSAAIRDITSQKIAEGKILKAKEELEVFAKKLVAQNTKLADFTQITSHNLRAPVSNLNSLLGFYKLAQSEEEREDLFQKFESVIDHLTLTLNTLVEALNIRKNNNEDRLEEIEFNSVMVKTQEILAGEIMGTGAVIKSDFSKLPYIAYNKIYLESIFLNLVGNALKYRSADRVPEIYVSSGIENGKKFLKVTDNGQGINLKRHGHKLFGLNKVFHRHPDARGIGLFMTKTQIEAHGGSISAESEVNVGTTFNINFN</sequence>
<evidence type="ECO:0000256" key="5">
    <source>
        <dbReference type="ARBA" id="ARBA00022777"/>
    </source>
</evidence>
<dbReference type="NCBIfam" id="TIGR00229">
    <property type="entry name" value="sensory_box"/>
    <property type="match status" value="3"/>
</dbReference>
<dbReference type="InterPro" id="IPR000014">
    <property type="entry name" value="PAS"/>
</dbReference>
<dbReference type="PRINTS" id="PR00344">
    <property type="entry name" value="BCTRLSENSOR"/>
</dbReference>
<dbReference type="Proteomes" id="UP000184406">
    <property type="component" value="Unassembled WGS sequence"/>
</dbReference>
<dbReference type="Pfam" id="PF02518">
    <property type="entry name" value="HATPase_c"/>
    <property type="match status" value="1"/>
</dbReference>
<keyword evidence="4" id="KW-0808">Transferase</keyword>
<protein>
    <recommendedName>
        <fullName evidence="2">histidine kinase</fullName>
        <ecNumber evidence="2">2.7.13.3</ecNumber>
    </recommendedName>
</protein>
<dbReference type="InterPro" id="IPR013655">
    <property type="entry name" value="PAS_fold_3"/>
</dbReference>
<dbReference type="PANTHER" id="PTHR43304:SF1">
    <property type="entry name" value="PAC DOMAIN-CONTAINING PROTEIN"/>
    <property type="match status" value="1"/>
</dbReference>
<feature type="domain" description="PAS" evidence="7">
    <location>
        <begin position="261"/>
        <end position="332"/>
    </location>
</feature>
<feature type="domain" description="PAC" evidence="8">
    <location>
        <begin position="209"/>
        <end position="260"/>
    </location>
</feature>
<name>A0A1M5AQF2_9FLAO</name>
<evidence type="ECO:0000256" key="4">
    <source>
        <dbReference type="ARBA" id="ARBA00022679"/>
    </source>
</evidence>
<evidence type="ECO:0000313" key="9">
    <source>
        <dbReference type="EMBL" id="SHF32405.1"/>
    </source>
</evidence>
<proteinExistence type="predicted"/>
<dbReference type="Gene3D" id="3.30.450.20">
    <property type="entry name" value="PAS domain"/>
    <property type="match status" value="5"/>
</dbReference>
<feature type="domain" description="PAS" evidence="7">
    <location>
        <begin position="517"/>
        <end position="570"/>
    </location>
</feature>
<keyword evidence="3" id="KW-0597">Phosphoprotein</keyword>
<dbReference type="InterPro" id="IPR036890">
    <property type="entry name" value="HATPase_C_sf"/>
</dbReference>
<dbReference type="PROSITE" id="PS50109">
    <property type="entry name" value="HIS_KIN"/>
    <property type="match status" value="1"/>
</dbReference>
<dbReference type="Pfam" id="PF08447">
    <property type="entry name" value="PAS_3"/>
    <property type="match status" value="1"/>
</dbReference>
<dbReference type="InterPro" id="IPR013656">
    <property type="entry name" value="PAS_4"/>
</dbReference>
<dbReference type="SMART" id="SM00086">
    <property type="entry name" value="PAC"/>
    <property type="match status" value="5"/>
</dbReference>
<comment type="catalytic activity">
    <reaction evidence="1">
        <text>ATP + protein L-histidine = ADP + protein N-phospho-L-histidine.</text>
        <dbReference type="EC" id="2.7.13.3"/>
    </reaction>
</comment>
<reference evidence="10" key="1">
    <citation type="submission" date="2016-11" db="EMBL/GenBank/DDBJ databases">
        <authorList>
            <person name="Varghese N."/>
            <person name="Submissions S."/>
        </authorList>
    </citation>
    <scope>NUCLEOTIDE SEQUENCE [LARGE SCALE GENOMIC DNA]</scope>
    <source>
        <strain evidence="10">DSM 17539</strain>
    </source>
</reference>
<evidence type="ECO:0000313" key="10">
    <source>
        <dbReference type="Proteomes" id="UP000184406"/>
    </source>
</evidence>
<dbReference type="InterPro" id="IPR000700">
    <property type="entry name" value="PAS-assoc_C"/>
</dbReference>
<dbReference type="Gene3D" id="2.10.70.100">
    <property type="match status" value="1"/>
</dbReference>
<dbReference type="EC" id="2.7.13.3" evidence="2"/>
<evidence type="ECO:0000259" key="7">
    <source>
        <dbReference type="PROSITE" id="PS50112"/>
    </source>
</evidence>
<organism evidence="9 10">
    <name type="scientific">Arenibacter palladensis</name>
    <dbReference type="NCBI Taxonomy" id="237373"/>
    <lineage>
        <taxon>Bacteria</taxon>
        <taxon>Pseudomonadati</taxon>
        <taxon>Bacteroidota</taxon>
        <taxon>Flavobacteriia</taxon>
        <taxon>Flavobacteriales</taxon>
        <taxon>Flavobacteriaceae</taxon>
        <taxon>Arenibacter</taxon>
    </lineage>
</organism>
<dbReference type="RefSeq" id="WP_072861947.1">
    <property type="nucleotide sequence ID" value="NZ_FQUX01000003.1"/>
</dbReference>
<feature type="domain" description="PAC" evidence="8">
    <location>
        <begin position="344"/>
        <end position="396"/>
    </location>
</feature>
<feature type="domain" description="PAC" evidence="8">
    <location>
        <begin position="594"/>
        <end position="644"/>
    </location>
</feature>
<dbReference type="InterPro" id="IPR001610">
    <property type="entry name" value="PAC"/>
</dbReference>
<dbReference type="SUPFAM" id="SSF55785">
    <property type="entry name" value="PYP-like sensor domain (PAS domain)"/>
    <property type="match status" value="5"/>
</dbReference>
<evidence type="ECO:0000256" key="2">
    <source>
        <dbReference type="ARBA" id="ARBA00012438"/>
    </source>
</evidence>
<feature type="domain" description="PAC" evidence="8">
    <location>
        <begin position="471"/>
        <end position="523"/>
    </location>
</feature>
<accession>A0A1M5AQF2</accession>
<feature type="domain" description="PAC" evidence="8">
    <location>
        <begin position="81"/>
        <end position="133"/>
    </location>
</feature>
<dbReference type="PROSITE" id="PS50113">
    <property type="entry name" value="PAC"/>
    <property type="match status" value="5"/>
</dbReference>
<dbReference type="AlphaFoldDB" id="A0A1M5AQF2"/>
<dbReference type="SMART" id="SM00387">
    <property type="entry name" value="HATPase_c"/>
    <property type="match status" value="1"/>
</dbReference>
<feature type="domain" description="Histidine kinase" evidence="6">
    <location>
        <begin position="669"/>
        <end position="880"/>
    </location>
</feature>
<evidence type="ECO:0000256" key="1">
    <source>
        <dbReference type="ARBA" id="ARBA00000085"/>
    </source>
</evidence>
<keyword evidence="10" id="KW-1185">Reference proteome</keyword>
<dbReference type="SMART" id="SM00091">
    <property type="entry name" value="PAS"/>
    <property type="match status" value="4"/>
</dbReference>
<dbReference type="InterPro" id="IPR003594">
    <property type="entry name" value="HATPase_dom"/>
</dbReference>